<evidence type="ECO:0000313" key="6">
    <source>
        <dbReference type="Proteomes" id="UP001205919"/>
    </source>
</evidence>
<dbReference type="Pfam" id="PF00392">
    <property type="entry name" value="GntR"/>
    <property type="match status" value="2"/>
</dbReference>
<dbReference type="GO" id="GO:0045892">
    <property type="term" value="P:negative regulation of DNA-templated transcription"/>
    <property type="evidence" value="ECO:0007669"/>
    <property type="project" value="TreeGrafter"/>
</dbReference>
<comment type="caution">
    <text evidence="5">The sequence shown here is derived from an EMBL/GenBank/DDBJ whole genome shotgun (WGS) entry which is preliminary data.</text>
</comment>
<organism evidence="5 6">
    <name type="scientific">Cloacibacillus evryensis</name>
    <dbReference type="NCBI Taxonomy" id="508460"/>
    <lineage>
        <taxon>Bacteria</taxon>
        <taxon>Thermotogati</taxon>
        <taxon>Synergistota</taxon>
        <taxon>Synergistia</taxon>
        <taxon>Synergistales</taxon>
        <taxon>Synergistaceae</taxon>
        <taxon>Cloacibacillus</taxon>
    </lineage>
</organism>
<proteinExistence type="predicted"/>
<dbReference type="InterPro" id="IPR050679">
    <property type="entry name" value="Bact_HTH_transcr_reg"/>
</dbReference>
<accession>A0AAW5K792</accession>
<dbReference type="CDD" id="cd07377">
    <property type="entry name" value="WHTH_GntR"/>
    <property type="match status" value="1"/>
</dbReference>
<keyword evidence="2" id="KW-0238">DNA-binding</keyword>
<dbReference type="InterPro" id="IPR036390">
    <property type="entry name" value="WH_DNA-bd_sf"/>
</dbReference>
<dbReference type="SMART" id="SM00345">
    <property type="entry name" value="HTH_GNTR"/>
    <property type="match status" value="2"/>
</dbReference>
<evidence type="ECO:0000256" key="1">
    <source>
        <dbReference type="ARBA" id="ARBA00023015"/>
    </source>
</evidence>
<gene>
    <name evidence="5" type="ORF">NE630_11280</name>
</gene>
<name>A0AAW5K792_9BACT</name>
<keyword evidence="3" id="KW-0804">Transcription</keyword>
<evidence type="ECO:0000259" key="4">
    <source>
        <dbReference type="PROSITE" id="PS50949"/>
    </source>
</evidence>
<dbReference type="RefSeq" id="WP_008710823.1">
    <property type="nucleotide sequence ID" value="NZ_DBFBHA010000050.1"/>
</dbReference>
<dbReference type="GO" id="GO:0003700">
    <property type="term" value="F:DNA-binding transcription factor activity"/>
    <property type="evidence" value="ECO:0007669"/>
    <property type="project" value="InterPro"/>
</dbReference>
<keyword evidence="1" id="KW-0805">Transcription regulation</keyword>
<evidence type="ECO:0000256" key="3">
    <source>
        <dbReference type="ARBA" id="ARBA00023163"/>
    </source>
</evidence>
<protein>
    <submittedName>
        <fullName evidence="5">GntR family transcriptional regulator</fullName>
    </submittedName>
</protein>
<dbReference type="PANTHER" id="PTHR44846">
    <property type="entry name" value="MANNOSYL-D-GLYCERATE TRANSPORT/METABOLISM SYSTEM REPRESSOR MNGR-RELATED"/>
    <property type="match status" value="1"/>
</dbReference>
<keyword evidence="6" id="KW-1185">Reference proteome</keyword>
<dbReference type="Gene3D" id="1.10.10.10">
    <property type="entry name" value="Winged helix-like DNA-binding domain superfamily/Winged helix DNA-binding domain"/>
    <property type="match status" value="2"/>
</dbReference>
<dbReference type="InterPro" id="IPR000524">
    <property type="entry name" value="Tscrpt_reg_HTH_GntR"/>
</dbReference>
<dbReference type="AlphaFoldDB" id="A0AAW5K792"/>
<dbReference type="EMBL" id="JANFYT010000025">
    <property type="protein sequence ID" value="MCQ4815014.1"/>
    <property type="molecule type" value="Genomic_DNA"/>
</dbReference>
<dbReference type="PANTHER" id="PTHR44846:SF1">
    <property type="entry name" value="MANNOSYL-D-GLYCERATE TRANSPORT_METABOLISM SYSTEM REPRESSOR MNGR-RELATED"/>
    <property type="match status" value="1"/>
</dbReference>
<evidence type="ECO:0000256" key="2">
    <source>
        <dbReference type="ARBA" id="ARBA00023125"/>
    </source>
</evidence>
<dbReference type="PROSITE" id="PS50949">
    <property type="entry name" value="HTH_GNTR"/>
    <property type="match status" value="1"/>
</dbReference>
<evidence type="ECO:0000313" key="5">
    <source>
        <dbReference type="EMBL" id="MCQ4815014.1"/>
    </source>
</evidence>
<feature type="domain" description="HTH gntR-type" evidence="4">
    <location>
        <begin position="5"/>
        <end position="74"/>
    </location>
</feature>
<reference evidence="5 6" key="1">
    <citation type="submission" date="2022-06" db="EMBL/GenBank/DDBJ databases">
        <title>Isolation of gut microbiota from human fecal samples.</title>
        <authorList>
            <person name="Pamer E.G."/>
            <person name="Barat B."/>
            <person name="Waligurski E."/>
            <person name="Medina S."/>
            <person name="Paddock L."/>
            <person name="Mostad J."/>
        </authorList>
    </citation>
    <scope>NUCLEOTIDE SEQUENCE [LARGE SCALE GENOMIC DNA]</scope>
    <source>
        <strain evidence="5 6">DFI.9.90</strain>
    </source>
</reference>
<dbReference type="Proteomes" id="UP001205919">
    <property type="component" value="Unassembled WGS sequence"/>
</dbReference>
<dbReference type="GO" id="GO:0003677">
    <property type="term" value="F:DNA binding"/>
    <property type="evidence" value="ECO:0007669"/>
    <property type="project" value="UniProtKB-KW"/>
</dbReference>
<dbReference type="InterPro" id="IPR036388">
    <property type="entry name" value="WH-like_DNA-bd_sf"/>
</dbReference>
<dbReference type="SUPFAM" id="SSF46785">
    <property type="entry name" value="Winged helix' DNA-binding domain"/>
    <property type="match status" value="2"/>
</dbReference>
<sequence length="484" mass="54508">MNDTQGLYRLIYRFYRTQIEGGQYQSGEPLPAALEISEIFDVSFSTARKALQALKNDGYIELSPGRTGTVCWNGKCGLNRSELYDRINAVADMYAAMNYFLPPSLSLGARYLDHEGQAKLALIIDEIENNNSGAIFEFTAFFIRLLGNPVLLHLICELDNFVYAAFSGGDVHLLIKNNKHPWTERIPAKLFYDIVNAAGAADYARTDALFHQLIDSCNKDMNIYLDSVGLENATGKIPFRWQVYMEQERHLYSAAVDLLYRINTGEFSGRWLPPIPELAASMGLSEITVRRTIKLLNSIGVTETVKRKGTRIYGSERARRAVKIDVGLFKSRFVSGLSLLHILAITIEDVSYEAFPSFTEDCVKELTDAIENDARRGMEFFTLGAAIAIICKSSKNTVIKEIYSQIKGRLVWLYPLRLIEIQGIVLDVFPRLSSDMAVSLREGRRRDFSRQLSELMTNVFFVAQSALLQLGIKEAAKLRLPSND</sequence>